<accession>A0A4Y7SDP8</accession>
<evidence type="ECO:0000256" key="1">
    <source>
        <dbReference type="SAM" id="MobiDB-lite"/>
    </source>
</evidence>
<sequence length="422" mass="47591">MPVNEVYLGDYVETAIIFAQRLLDKAVADDAIDKKDQTCTTMNGEKPTRLSPIDCPDISLNKTTLRTKIPFHPETVAKLMANPNENLSGLQESPVTRRIMGPLINFGMAALSMNKKVMVDDKSTVWGPWGAPRFECSVEEPHDKGPGNKDIVFKDNTEPFAAMEMKSPKMGVVPRWSTAVEMKRNRDVRVAGFYQVCRIALMLSSKAKSGDDNGEMDEDEDGDEHEHEHEDDDDDDDYDGMDEDDDEDEDDDDDDGGDEDDRDGDDDDEDDRDGDDDDDDDGGDEDDRDGDDDDEDERDGDDDEDERDGDDEDEMASPGFHAALSLFPSHLFPAVAKVDGSLYVGDDLMWDLWQDKDPNKFQDLIKDKDWVRAFVKKLWGWILVTLCTRCPDVRTFWEKESPGQVDTIRLYLKNAREAGNTG</sequence>
<name>A0A4Y7SDP8_COPMI</name>
<proteinExistence type="predicted"/>
<feature type="region of interest" description="Disordered" evidence="1">
    <location>
        <begin position="207"/>
        <end position="317"/>
    </location>
</feature>
<dbReference type="AlphaFoldDB" id="A0A4Y7SDP8"/>
<protein>
    <submittedName>
        <fullName evidence="2">Uncharacterized protein</fullName>
    </submittedName>
</protein>
<organism evidence="2 3">
    <name type="scientific">Coprinellus micaceus</name>
    <name type="common">Glistening ink-cap mushroom</name>
    <name type="synonym">Coprinus micaceus</name>
    <dbReference type="NCBI Taxonomy" id="71717"/>
    <lineage>
        <taxon>Eukaryota</taxon>
        <taxon>Fungi</taxon>
        <taxon>Dikarya</taxon>
        <taxon>Basidiomycota</taxon>
        <taxon>Agaricomycotina</taxon>
        <taxon>Agaricomycetes</taxon>
        <taxon>Agaricomycetidae</taxon>
        <taxon>Agaricales</taxon>
        <taxon>Agaricineae</taxon>
        <taxon>Psathyrellaceae</taxon>
        <taxon>Coprinellus</taxon>
    </lineage>
</organism>
<dbReference type="EMBL" id="QPFP01000187">
    <property type="protein sequence ID" value="TEB19508.1"/>
    <property type="molecule type" value="Genomic_DNA"/>
</dbReference>
<evidence type="ECO:0000313" key="3">
    <source>
        <dbReference type="Proteomes" id="UP000298030"/>
    </source>
</evidence>
<evidence type="ECO:0000313" key="2">
    <source>
        <dbReference type="EMBL" id="TEB19508.1"/>
    </source>
</evidence>
<dbReference type="Proteomes" id="UP000298030">
    <property type="component" value="Unassembled WGS sequence"/>
</dbReference>
<comment type="caution">
    <text evidence="2">The sequence shown here is derived from an EMBL/GenBank/DDBJ whole genome shotgun (WGS) entry which is preliminary data.</text>
</comment>
<reference evidence="2 3" key="1">
    <citation type="journal article" date="2019" name="Nat. Ecol. Evol.">
        <title>Megaphylogeny resolves global patterns of mushroom evolution.</title>
        <authorList>
            <person name="Varga T."/>
            <person name="Krizsan K."/>
            <person name="Foldi C."/>
            <person name="Dima B."/>
            <person name="Sanchez-Garcia M."/>
            <person name="Sanchez-Ramirez S."/>
            <person name="Szollosi G.J."/>
            <person name="Szarkandi J.G."/>
            <person name="Papp V."/>
            <person name="Albert L."/>
            <person name="Andreopoulos W."/>
            <person name="Angelini C."/>
            <person name="Antonin V."/>
            <person name="Barry K.W."/>
            <person name="Bougher N.L."/>
            <person name="Buchanan P."/>
            <person name="Buyck B."/>
            <person name="Bense V."/>
            <person name="Catcheside P."/>
            <person name="Chovatia M."/>
            <person name="Cooper J."/>
            <person name="Damon W."/>
            <person name="Desjardin D."/>
            <person name="Finy P."/>
            <person name="Geml J."/>
            <person name="Haridas S."/>
            <person name="Hughes K."/>
            <person name="Justo A."/>
            <person name="Karasinski D."/>
            <person name="Kautmanova I."/>
            <person name="Kiss B."/>
            <person name="Kocsube S."/>
            <person name="Kotiranta H."/>
            <person name="LaButti K.M."/>
            <person name="Lechner B.E."/>
            <person name="Liimatainen K."/>
            <person name="Lipzen A."/>
            <person name="Lukacs Z."/>
            <person name="Mihaltcheva S."/>
            <person name="Morgado L.N."/>
            <person name="Niskanen T."/>
            <person name="Noordeloos M.E."/>
            <person name="Ohm R.A."/>
            <person name="Ortiz-Santana B."/>
            <person name="Ovrebo C."/>
            <person name="Racz N."/>
            <person name="Riley R."/>
            <person name="Savchenko A."/>
            <person name="Shiryaev A."/>
            <person name="Soop K."/>
            <person name="Spirin V."/>
            <person name="Szebenyi C."/>
            <person name="Tomsovsky M."/>
            <person name="Tulloss R.E."/>
            <person name="Uehling J."/>
            <person name="Grigoriev I.V."/>
            <person name="Vagvolgyi C."/>
            <person name="Papp T."/>
            <person name="Martin F.M."/>
            <person name="Miettinen O."/>
            <person name="Hibbett D.S."/>
            <person name="Nagy L.G."/>
        </authorList>
    </citation>
    <scope>NUCLEOTIDE SEQUENCE [LARGE SCALE GENOMIC DNA]</scope>
    <source>
        <strain evidence="2 3">FP101781</strain>
    </source>
</reference>
<keyword evidence="3" id="KW-1185">Reference proteome</keyword>
<feature type="compositionally biased region" description="Acidic residues" evidence="1">
    <location>
        <begin position="212"/>
        <end position="315"/>
    </location>
</feature>
<gene>
    <name evidence="2" type="ORF">FA13DRAFT_1802145</name>
</gene>